<organism evidence="3 4">
    <name type="scientific">Cercospora zeae-maydis SCOH1-5</name>
    <dbReference type="NCBI Taxonomy" id="717836"/>
    <lineage>
        <taxon>Eukaryota</taxon>
        <taxon>Fungi</taxon>
        <taxon>Dikarya</taxon>
        <taxon>Ascomycota</taxon>
        <taxon>Pezizomycotina</taxon>
        <taxon>Dothideomycetes</taxon>
        <taxon>Dothideomycetidae</taxon>
        <taxon>Mycosphaerellales</taxon>
        <taxon>Mycosphaerellaceae</taxon>
        <taxon>Cercospora</taxon>
    </lineage>
</organism>
<feature type="transmembrane region" description="Helical" evidence="2">
    <location>
        <begin position="82"/>
        <end position="101"/>
    </location>
</feature>
<feature type="region of interest" description="Disordered" evidence="1">
    <location>
        <begin position="127"/>
        <end position="153"/>
    </location>
</feature>
<dbReference type="AlphaFoldDB" id="A0A6A6FC28"/>
<dbReference type="Proteomes" id="UP000799539">
    <property type="component" value="Unassembled WGS sequence"/>
</dbReference>
<reference evidence="3" key="1">
    <citation type="journal article" date="2020" name="Stud. Mycol.">
        <title>101 Dothideomycetes genomes: a test case for predicting lifestyles and emergence of pathogens.</title>
        <authorList>
            <person name="Haridas S."/>
            <person name="Albert R."/>
            <person name="Binder M."/>
            <person name="Bloem J."/>
            <person name="Labutti K."/>
            <person name="Salamov A."/>
            <person name="Andreopoulos B."/>
            <person name="Baker S."/>
            <person name="Barry K."/>
            <person name="Bills G."/>
            <person name="Bluhm B."/>
            <person name="Cannon C."/>
            <person name="Castanera R."/>
            <person name="Culley D."/>
            <person name="Daum C."/>
            <person name="Ezra D."/>
            <person name="Gonzalez J."/>
            <person name="Henrissat B."/>
            <person name="Kuo A."/>
            <person name="Liang C."/>
            <person name="Lipzen A."/>
            <person name="Lutzoni F."/>
            <person name="Magnuson J."/>
            <person name="Mondo S."/>
            <person name="Nolan M."/>
            <person name="Ohm R."/>
            <person name="Pangilinan J."/>
            <person name="Park H.-J."/>
            <person name="Ramirez L."/>
            <person name="Alfaro M."/>
            <person name="Sun H."/>
            <person name="Tritt A."/>
            <person name="Yoshinaga Y."/>
            <person name="Zwiers L.-H."/>
            <person name="Turgeon B."/>
            <person name="Goodwin S."/>
            <person name="Spatafora J."/>
            <person name="Crous P."/>
            <person name="Grigoriev I."/>
        </authorList>
    </citation>
    <scope>NUCLEOTIDE SEQUENCE</scope>
    <source>
        <strain evidence="3">SCOH1-5</strain>
    </source>
</reference>
<keyword evidence="2" id="KW-0812">Transmembrane</keyword>
<gene>
    <name evidence="3" type="ORF">CERZMDRAFT_99038</name>
</gene>
<dbReference type="EMBL" id="ML992679">
    <property type="protein sequence ID" value="KAF2210873.1"/>
    <property type="molecule type" value="Genomic_DNA"/>
</dbReference>
<evidence type="ECO:0000256" key="1">
    <source>
        <dbReference type="SAM" id="MobiDB-lite"/>
    </source>
</evidence>
<keyword evidence="2" id="KW-1133">Transmembrane helix</keyword>
<evidence type="ECO:0000313" key="3">
    <source>
        <dbReference type="EMBL" id="KAF2210873.1"/>
    </source>
</evidence>
<proteinExistence type="predicted"/>
<sequence>MPISLKTAPHDITLVAPTFRHPDLTCTQQTRSLLRASISFSEPFLSWQARAAEENEMSEAATHPHADSRIHHAKDRSKRWKFVLTLAALLLIVSIFILYSVDAMRSKQGDEGWSDEQLENNHLKPKIGMDLGHGPVAHESIEAEAKEGNRTKR</sequence>
<feature type="compositionally biased region" description="Basic and acidic residues" evidence="1">
    <location>
        <begin position="139"/>
        <end position="153"/>
    </location>
</feature>
<protein>
    <submittedName>
        <fullName evidence="3">Uncharacterized protein</fullName>
    </submittedName>
</protein>
<name>A0A6A6FC28_9PEZI</name>
<keyword evidence="2" id="KW-0472">Membrane</keyword>
<dbReference type="OrthoDB" id="10611837at2759"/>
<evidence type="ECO:0000256" key="2">
    <source>
        <dbReference type="SAM" id="Phobius"/>
    </source>
</evidence>
<evidence type="ECO:0000313" key="4">
    <source>
        <dbReference type="Proteomes" id="UP000799539"/>
    </source>
</evidence>
<accession>A0A6A6FC28</accession>
<keyword evidence="4" id="KW-1185">Reference proteome</keyword>